<dbReference type="Pfam" id="PF05685">
    <property type="entry name" value="Uma2"/>
    <property type="match status" value="1"/>
</dbReference>
<evidence type="ECO:0000313" key="3">
    <source>
        <dbReference type="Proteomes" id="UP000004816"/>
    </source>
</evidence>
<name>E5XUP7_SEGRC</name>
<dbReference type="InterPro" id="IPR012296">
    <property type="entry name" value="Nuclease_put_TT1808"/>
</dbReference>
<dbReference type="SUPFAM" id="SSF52980">
    <property type="entry name" value="Restriction endonuclease-like"/>
    <property type="match status" value="1"/>
</dbReference>
<keyword evidence="3" id="KW-1185">Reference proteome</keyword>
<proteinExistence type="predicted"/>
<dbReference type="PANTHER" id="PTHR35400:SF3">
    <property type="entry name" value="SLL1072 PROTEIN"/>
    <property type="match status" value="1"/>
</dbReference>
<organism evidence="2 3">
    <name type="scientific">Segniliparus rugosus (strain ATCC BAA-974 / DSM 45345 / CCUG 50838 / CIP 108380 / JCM 13579 / CDC 945)</name>
    <dbReference type="NCBI Taxonomy" id="679197"/>
    <lineage>
        <taxon>Bacteria</taxon>
        <taxon>Bacillati</taxon>
        <taxon>Actinomycetota</taxon>
        <taxon>Actinomycetes</taxon>
        <taxon>Mycobacteriales</taxon>
        <taxon>Segniliparaceae</taxon>
        <taxon>Segniliparus</taxon>
    </lineage>
</organism>
<sequence length="199" mass="22448">MTTTAELLKVSVDVPRGPMTLEQWEKLELPEGVKAEVVEGVLSIMAPAKRKHMITSRKLANLLETALPAEWSVVQEAGVVLWEVPLTERIPDVVVYPAELDESEKDLHLFEGQALLVVEIVSPGSRRLDQRVKLQEYQDAGIPHYWIVDLDAQTPAERFLAYALRDGAYHHRLDVLDGDRVRITEPCELEFDLGSLMAR</sequence>
<gene>
    <name evidence="2" type="ORF">HMPREF9336_03219</name>
</gene>
<evidence type="ECO:0000313" key="2">
    <source>
        <dbReference type="EMBL" id="EFV11885.1"/>
    </source>
</evidence>
<dbReference type="InterPro" id="IPR011335">
    <property type="entry name" value="Restrct_endonuc-II-like"/>
</dbReference>
<dbReference type="STRING" id="679197.HMPREF9336_03219"/>
<dbReference type="RefSeq" id="WP_007472049.1">
    <property type="nucleotide sequence ID" value="NZ_KI391953.1"/>
</dbReference>
<reference evidence="2 3" key="1">
    <citation type="journal article" date="2011" name="Stand. Genomic Sci.">
        <title>High quality draft genome sequence of Segniliparus rugosus CDC 945(T)= (ATCC BAA-974(T)).</title>
        <authorList>
            <person name="Earl A.M."/>
            <person name="Desjardins C.A."/>
            <person name="Fitzgerald M.G."/>
            <person name="Arachchi H.M."/>
            <person name="Zeng Q."/>
            <person name="Mehta T."/>
            <person name="Griggs A."/>
            <person name="Birren B.W."/>
            <person name="Toney N.C."/>
            <person name="Carr J."/>
            <person name="Posey J."/>
            <person name="Butler W.R."/>
        </authorList>
    </citation>
    <scope>NUCLEOTIDE SEQUENCE [LARGE SCALE GENOMIC DNA]</scope>
    <source>
        <strain evidence="3">ATCC BAA-974 / DSM 45345 / CCUG 50838 / CIP 108380 / JCM 13579 / CDC 945</strain>
    </source>
</reference>
<dbReference type="Gene3D" id="3.90.1570.10">
    <property type="entry name" value="tt1808, chain A"/>
    <property type="match status" value="1"/>
</dbReference>
<dbReference type="EMBL" id="ACZI02000001">
    <property type="protein sequence ID" value="EFV11885.1"/>
    <property type="molecule type" value="Genomic_DNA"/>
</dbReference>
<accession>E5XUP7</accession>
<dbReference type="InterPro" id="IPR008538">
    <property type="entry name" value="Uma2"/>
</dbReference>
<dbReference type="Proteomes" id="UP000004816">
    <property type="component" value="Unassembled WGS sequence"/>
</dbReference>
<dbReference type="HOGENOM" id="CLU_076312_4_0_11"/>
<evidence type="ECO:0000259" key="1">
    <source>
        <dbReference type="Pfam" id="PF05685"/>
    </source>
</evidence>
<protein>
    <recommendedName>
        <fullName evidence="1">Putative restriction endonuclease domain-containing protein</fullName>
    </recommendedName>
</protein>
<dbReference type="CDD" id="cd06260">
    <property type="entry name" value="DUF820-like"/>
    <property type="match status" value="1"/>
</dbReference>
<dbReference type="eggNOG" id="COG4636">
    <property type="taxonomic scope" value="Bacteria"/>
</dbReference>
<dbReference type="PANTHER" id="PTHR35400">
    <property type="entry name" value="SLR1083 PROTEIN"/>
    <property type="match status" value="1"/>
</dbReference>
<dbReference type="AlphaFoldDB" id="E5XUP7"/>
<feature type="domain" description="Putative restriction endonuclease" evidence="1">
    <location>
        <begin position="22"/>
        <end position="181"/>
    </location>
</feature>
<comment type="caution">
    <text evidence="2">The sequence shown here is derived from an EMBL/GenBank/DDBJ whole genome shotgun (WGS) entry which is preliminary data.</text>
</comment>